<dbReference type="SFLD" id="SFLDG01065">
    <property type="entry name" value="anaerobic_coproporphyrinogen-I"/>
    <property type="match status" value="1"/>
</dbReference>
<comment type="similarity">
    <text evidence="2">Belongs to the anaerobic coproporphyrinogen-III oxidase family. HemW subfamily.</text>
</comment>
<dbReference type="InterPro" id="IPR058240">
    <property type="entry name" value="rSAM_sf"/>
</dbReference>
<keyword evidence="10" id="KW-0004">4Fe-4S</keyword>
<evidence type="ECO:0000256" key="9">
    <source>
        <dbReference type="ARBA" id="ARBA00023186"/>
    </source>
</evidence>
<dbReference type="PROSITE" id="PS51918">
    <property type="entry name" value="RADICAL_SAM"/>
    <property type="match status" value="1"/>
</dbReference>
<evidence type="ECO:0000256" key="2">
    <source>
        <dbReference type="ARBA" id="ARBA00006100"/>
    </source>
</evidence>
<feature type="domain" description="Radical SAM core" evidence="11">
    <location>
        <begin position="1"/>
        <end position="231"/>
    </location>
</feature>
<dbReference type="GO" id="GO:0004109">
    <property type="term" value="F:coproporphyrinogen oxidase activity"/>
    <property type="evidence" value="ECO:0007669"/>
    <property type="project" value="InterPro"/>
</dbReference>
<evidence type="ECO:0000313" key="12">
    <source>
        <dbReference type="EMBL" id="SPQ01778.1"/>
    </source>
</evidence>
<dbReference type="SFLD" id="SFLDF00562">
    <property type="entry name" value="HemN-like__clustered_with_heat"/>
    <property type="match status" value="1"/>
</dbReference>
<dbReference type="Gene3D" id="3.20.20.70">
    <property type="entry name" value="Aldolase class I"/>
    <property type="match status" value="1"/>
</dbReference>
<dbReference type="SFLD" id="SFLDG01082">
    <property type="entry name" value="B12-binding_domain_containing"/>
    <property type="match status" value="1"/>
</dbReference>
<sequence>MANALYIHIPFCIRKCIYCDFTSVPYNPALVKKYAEALCAELRLNRDFAGGLDTIYLGGGTPSVMPEDFFKELFSCIRDVFAVSSSAEITMEANPGTISKSKIETLFCIGVNRVSIGVQSLNDEELKTLGRMHDATDALHAVELISRAGIRNFSIDLMYGIPGQTPETWRETLKGTLDLGPPHISSYELTPEKNTRLFDLMKSGEIELPSEDLILAMYDNAIDSFSSAGYKQYEISNFARPGCLCAHNMNYWNRGEYIAVGTGAHSFLGGRRTKNTCDVESYVNLLQRGLSPIAEVTEISPDEELKEFIFLGLRKGEGIDLKHDKIAATGIEDAVEDLIKNGHLGISADRLRLTGKGVLISNSVIVAIFERLHL</sequence>
<dbReference type="GO" id="GO:0005737">
    <property type="term" value="C:cytoplasm"/>
    <property type="evidence" value="ECO:0007669"/>
    <property type="project" value="UniProtKB-SubCell"/>
</dbReference>
<organism evidence="12 13">
    <name type="scientific">Candidatus Sulfobium mesophilum</name>
    <dbReference type="NCBI Taxonomy" id="2016548"/>
    <lineage>
        <taxon>Bacteria</taxon>
        <taxon>Pseudomonadati</taxon>
        <taxon>Nitrospirota</taxon>
        <taxon>Nitrospiria</taxon>
        <taxon>Nitrospirales</taxon>
        <taxon>Nitrospiraceae</taxon>
        <taxon>Candidatus Sulfobium</taxon>
    </lineage>
</organism>
<evidence type="ECO:0000313" key="13">
    <source>
        <dbReference type="Proteomes" id="UP000245125"/>
    </source>
</evidence>
<evidence type="ECO:0000256" key="3">
    <source>
        <dbReference type="ARBA" id="ARBA00017228"/>
    </source>
</evidence>
<keyword evidence="5 10" id="KW-0949">S-adenosyl-L-methionine</keyword>
<evidence type="ECO:0000256" key="1">
    <source>
        <dbReference type="ARBA" id="ARBA00001966"/>
    </source>
</evidence>
<evidence type="ECO:0000259" key="11">
    <source>
        <dbReference type="PROSITE" id="PS51918"/>
    </source>
</evidence>
<dbReference type="PANTHER" id="PTHR13932">
    <property type="entry name" value="COPROPORPHYRINIGEN III OXIDASE"/>
    <property type="match status" value="1"/>
</dbReference>
<evidence type="ECO:0000256" key="6">
    <source>
        <dbReference type="ARBA" id="ARBA00022723"/>
    </source>
</evidence>
<proteinExistence type="inferred from homology"/>
<dbReference type="InterPro" id="IPR007197">
    <property type="entry name" value="rSAM"/>
</dbReference>
<comment type="subcellular location">
    <subcellularLocation>
        <location evidence="10">Cytoplasm</location>
    </subcellularLocation>
</comment>
<comment type="cofactor">
    <cofactor evidence="1">
        <name>[4Fe-4S] cluster</name>
        <dbReference type="ChEBI" id="CHEBI:49883"/>
    </cofactor>
</comment>
<reference evidence="13" key="1">
    <citation type="submission" date="2018-03" db="EMBL/GenBank/DDBJ databases">
        <authorList>
            <person name="Zecchin S."/>
        </authorList>
    </citation>
    <scope>NUCLEOTIDE SEQUENCE [LARGE SCALE GENOMIC DNA]</scope>
</reference>
<dbReference type="AlphaFoldDB" id="A0A2U3QK49"/>
<dbReference type="InterPro" id="IPR004559">
    <property type="entry name" value="HemW-like"/>
</dbReference>
<protein>
    <recommendedName>
        <fullName evidence="3 10">Heme chaperone HemW</fullName>
    </recommendedName>
</protein>
<dbReference type="InterPro" id="IPR010723">
    <property type="entry name" value="HemN_C"/>
</dbReference>
<keyword evidence="7 10" id="KW-0408">Iron</keyword>
<dbReference type="OrthoDB" id="9808022at2"/>
<dbReference type="Proteomes" id="UP000245125">
    <property type="component" value="Unassembled WGS sequence"/>
</dbReference>
<dbReference type="InterPro" id="IPR013785">
    <property type="entry name" value="Aldolase_TIM"/>
</dbReference>
<dbReference type="SUPFAM" id="SSF102114">
    <property type="entry name" value="Radical SAM enzymes"/>
    <property type="match status" value="1"/>
</dbReference>
<accession>A0A2U3QK49</accession>
<name>A0A2U3QK49_9BACT</name>
<dbReference type="NCBIfam" id="TIGR00539">
    <property type="entry name" value="hemN_rel"/>
    <property type="match status" value="1"/>
</dbReference>
<dbReference type="GO" id="GO:0046872">
    <property type="term" value="F:metal ion binding"/>
    <property type="evidence" value="ECO:0007669"/>
    <property type="project" value="UniProtKB-UniRule"/>
</dbReference>
<keyword evidence="12" id="KW-0560">Oxidoreductase</keyword>
<dbReference type="InterPro" id="IPR006638">
    <property type="entry name" value="Elp3/MiaA/NifB-like_rSAM"/>
</dbReference>
<keyword evidence="6 10" id="KW-0479">Metal-binding</keyword>
<evidence type="ECO:0000256" key="7">
    <source>
        <dbReference type="ARBA" id="ARBA00023004"/>
    </source>
</evidence>
<keyword evidence="13" id="KW-1185">Reference proteome</keyword>
<dbReference type="Pfam" id="PF04055">
    <property type="entry name" value="Radical_SAM"/>
    <property type="match status" value="1"/>
</dbReference>
<dbReference type="CDD" id="cd01335">
    <property type="entry name" value="Radical_SAM"/>
    <property type="match status" value="1"/>
</dbReference>
<keyword evidence="10" id="KW-0963">Cytoplasm</keyword>
<gene>
    <name evidence="12" type="ORF">NBG4_70041</name>
</gene>
<keyword evidence="8 10" id="KW-0411">Iron-sulfur</keyword>
<dbReference type="InterPro" id="IPR034505">
    <property type="entry name" value="Coproporphyrinogen-III_oxidase"/>
</dbReference>
<dbReference type="Pfam" id="PF06969">
    <property type="entry name" value="HemN_C"/>
    <property type="match status" value="1"/>
</dbReference>
<comment type="function">
    <text evidence="10">Probably acts as a heme chaperone, transferring heme to an unknown acceptor. Binds one molecule of heme per monomer, possibly covalently. Binds 1 [4Fe-4S] cluster. The cluster is coordinated with 3 cysteines and an exchangeable S-adenosyl-L-methionine.</text>
</comment>
<dbReference type="SFLD" id="SFLDF00288">
    <property type="entry name" value="HemN-like__clustered_with_nucl"/>
    <property type="match status" value="1"/>
</dbReference>
<evidence type="ECO:0000256" key="10">
    <source>
        <dbReference type="RuleBase" id="RU364116"/>
    </source>
</evidence>
<keyword evidence="4 10" id="KW-0349">Heme</keyword>
<dbReference type="GO" id="GO:0051539">
    <property type="term" value="F:4 iron, 4 sulfur cluster binding"/>
    <property type="evidence" value="ECO:0007669"/>
    <property type="project" value="UniProtKB-UniRule"/>
</dbReference>
<evidence type="ECO:0000256" key="8">
    <source>
        <dbReference type="ARBA" id="ARBA00023014"/>
    </source>
</evidence>
<evidence type="ECO:0000256" key="5">
    <source>
        <dbReference type="ARBA" id="ARBA00022691"/>
    </source>
</evidence>
<dbReference type="PANTHER" id="PTHR13932:SF5">
    <property type="entry name" value="RADICAL S-ADENOSYL METHIONINE DOMAIN-CONTAINING PROTEIN 1, MITOCHONDRIAL"/>
    <property type="match status" value="1"/>
</dbReference>
<keyword evidence="9 10" id="KW-0143">Chaperone</keyword>
<dbReference type="EMBL" id="OUUY01000119">
    <property type="protein sequence ID" value="SPQ01778.1"/>
    <property type="molecule type" value="Genomic_DNA"/>
</dbReference>
<dbReference type="SMART" id="SM00729">
    <property type="entry name" value="Elp3"/>
    <property type="match status" value="1"/>
</dbReference>
<evidence type="ECO:0000256" key="4">
    <source>
        <dbReference type="ARBA" id="ARBA00022617"/>
    </source>
</evidence>
<dbReference type="GO" id="GO:0006779">
    <property type="term" value="P:porphyrin-containing compound biosynthetic process"/>
    <property type="evidence" value="ECO:0007669"/>
    <property type="project" value="InterPro"/>
</dbReference>
<dbReference type="SFLD" id="SFLDS00029">
    <property type="entry name" value="Radical_SAM"/>
    <property type="match status" value="1"/>
</dbReference>